<protein>
    <recommendedName>
        <fullName evidence="4">HCNGP-like protein</fullName>
    </recommendedName>
</protein>
<dbReference type="PANTHER" id="PTHR13464:SF0">
    <property type="entry name" value="SAP30-BINDING PROTEIN"/>
    <property type="match status" value="1"/>
</dbReference>
<name>A0A6G0XV76_9STRA</name>
<comment type="caution">
    <text evidence="2">The sequence shown here is derived from an EMBL/GenBank/DDBJ whole genome shotgun (WGS) entry which is preliminary data.</text>
</comment>
<reference evidence="2 3" key="1">
    <citation type="submission" date="2019-07" db="EMBL/GenBank/DDBJ databases">
        <title>Genomics analysis of Aphanomyces spp. identifies a new class of oomycete effector associated with host adaptation.</title>
        <authorList>
            <person name="Gaulin E."/>
        </authorList>
    </citation>
    <scope>NUCLEOTIDE SEQUENCE [LARGE SCALE GENOMIC DNA]</scope>
    <source>
        <strain evidence="2 3">ATCC 201684</strain>
    </source>
</reference>
<gene>
    <name evidence="2" type="ORF">Ae201684_000875</name>
</gene>
<dbReference type="AlphaFoldDB" id="A0A6G0XV76"/>
<dbReference type="Pfam" id="PF07818">
    <property type="entry name" value="HCNGP"/>
    <property type="match status" value="1"/>
</dbReference>
<keyword evidence="3" id="KW-1185">Reference proteome</keyword>
<accession>A0A6G0XV76</accession>
<dbReference type="PANTHER" id="PTHR13464">
    <property type="entry name" value="TRANSCRIPTIONAL REGULATOR PROTEIN HCNGP"/>
    <property type="match status" value="1"/>
</dbReference>
<dbReference type="Proteomes" id="UP000481153">
    <property type="component" value="Unassembled WGS sequence"/>
</dbReference>
<feature type="region of interest" description="Disordered" evidence="1">
    <location>
        <begin position="1"/>
        <end position="74"/>
    </location>
</feature>
<dbReference type="EMBL" id="VJMJ01000009">
    <property type="protein sequence ID" value="KAF0744392.1"/>
    <property type="molecule type" value="Genomic_DNA"/>
</dbReference>
<dbReference type="GO" id="GO:0006355">
    <property type="term" value="P:regulation of DNA-templated transcription"/>
    <property type="evidence" value="ECO:0007669"/>
    <property type="project" value="InterPro"/>
</dbReference>
<dbReference type="InterPro" id="IPR012479">
    <property type="entry name" value="SAP30BP"/>
</dbReference>
<evidence type="ECO:0000313" key="2">
    <source>
        <dbReference type="EMBL" id="KAF0744392.1"/>
    </source>
</evidence>
<proteinExistence type="predicted"/>
<evidence type="ECO:0008006" key="4">
    <source>
        <dbReference type="Google" id="ProtNLM"/>
    </source>
</evidence>
<dbReference type="GO" id="GO:0005634">
    <property type="term" value="C:nucleus"/>
    <property type="evidence" value="ECO:0007669"/>
    <property type="project" value="TreeGrafter"/>
</dbReference>
<evidence type="ECO:0000313" key="3">
    <source>
        <dbReference type="Proteomes" id="UP000481153"/>
    </source>
</evidence>
<dbReference type="VEuPathDB" id="FungiDB:AeMF1_012043"/>
<evidence type="ECO:0000256" key="1">
    <source>
        <dbReference type="SAM" id="MobiDB-lite"/>
    </source>
</evidence>
<organism evidence="2 3">
    <name type="scientific">Aphanomyces euteiches</name>
    <dbReference type="NCBI Taxonomy" id="100861"/>
    <lineage>
        <taxon>Eukaryota</taxon>
        <taxon>Sar</taxon>
        <taxon>Stramenopiles</taxon>
        <taxon>Oomycota</taxon>
        <taxon>Saprolegniomycetes</taxon>
        <taxon>Saprolegniales</taxon>
        <taxon>Verrucalvaceae</taxon>
        <taxon>Aphanomyces</taxon>
    </lineage>
</organism>
<sequence length="176" mass="19953">MWNPLGVAGYGSDSDSDSEPELANVSAPSKPIEQADNTTKHEDLPSSAPVPTPVEPIKQTNRLTLPDLPRKPCAPATQAKIDKYLEHTERGLSFIGSLRDKKEFDNPYILAKVVDYFGIEEMQSNFPKEVYDPYGYNLDDYYDKLNMALQKEQERRAMLVQQNPALRWTQPNPLLQ</sequence>